<accession>A0AAV5X2K6</accession>
<proteinExistence type="predicted"/>
<dbReference type="Proteomes" id="UP001432322">
    <property type="component" value="Unassembled WGS sequence"/>
</dbReference>
<sequence>SDLLDFVIEMYSRGVREIVLTKNSSTSLSATVANRLYNIICSRNLEVLFASLIKEIPQVDIVNGYSVQVLQTRDDEMY</sequence>
<protein>
    <submittedName>
        <fullName evidence="2">Uncharacterized protein</fullName>
    </submittedName>
</protein>
<reference evidence="2" key="1">
    <citation type="submission" date="2023-10" db="EMBL/GenBank/DDBJ databases">
        <title>Genome assembly of Pristionchus species.</title>
        <authorList>
            <person name="Yoshida K."/>
            <person name="Sommer R.J."/>
        </authorList>
    </citation>
    <scope>NUCLEOTIDE SEQUENCE</scope>
    <source>
        <strain evidence="2">RS5133</strain>
    </source>
</reference>
<gene>
    <name evidence="2" type="ORF">PFISCL1PPCAC_28706</name>
    <name evidence="1" type="ORF">PFISCL1PPCAC_3381</name>
</gene>
<evidence type="ECO:0000313" key="2">
    <source>
        <dbReference type="EMBL" id="GMT37409.1"/>
    </source>
</evidence>
<feature type="non-terminal residue" evidence="2">
    <location>
        <position position="1"/>
    </location>
</feature>
<name>A0AAV5X2K6_9BILA</name>
<evidence type="ECO:0000313" key="1">
    <source>
        <dbReference type="EMBL" id="GMT12084.1"/>
    </source>
</evidence>
<comment type="caution">
    <text evidence="2">The sequence shown here is derived from an EMBL/GenBank/DDBJ whole genome shotgun (WGS) entry which is preliminary data.</text>
</comment>
<evidence type="ECO:0000313" key="3">
    <source>
        <dbReference type="Proteomes" id="UP001432322"/>
    </source>
</evidence>
<feature type="non-terminal residue" evidence="2">
    <location>
        <position position="78"/>
    </location>
</feature>
<organism evidence="2 3">
    <name type="scientific">Pristionchus fissidentatus</name>
    <dbReference type="NCBI Taxonomy" id="1538716"/>
    <lineage>
        <taxon>Eukaryota</taxon>
        <taxon>Metazoa</taxon>
        <taxon>Ecdysozoa</taxon>
        <taxon>Nematoda</taxon>
        <taxon>Chromadorea</taxon>
        <taxon>Rhabditida</taxon>
        <taxon>Rhabditina</taxon>
        <taxon>Diplogasteromorpha</taxon>
        <taxon>Diplogasteroidea</taxon>
        <taxon>Neodiplogasteridae</taxon>
        <taxon>Pristionchus</taxon>
    </lineage>
</organism>
<dbReference type="EMBL" id="BTSY01000001">
    <property type="protein sequence ID" value="GMT12084.1"/>
    <property type="molecule type" value="Genomic_DNA"/>
</dbReference>
<keyword evidence="3" id="KW-1185">Reference proteome</keyword>
<dbReference type="EMBL" id="BTSY01000126">
    <property type="protein sequence ID" value="GMT37409.1"/>
    <property type="molecule type" value="Genomic_DNA"/>
</dbReference>
<dbReference type="AlphaFoldDB" id="A0AAV5X2K6"/>